<keyword evidence="1" id="KW-0489">Methyltransferase</keyword>
<gene>
    <name evidence="1" type="ORF">Me_995_000457</name>
</gene>
<name>A0ACD4PGX1_9BACT</name>
<dbReference type="Proteomes" id="UP001213039">
    <property type="component" value="Chromosome"/>
</dbReference>
<keyword evidence="1" id="KW-0808">Transferase</keyword>
<evidence type="ECO:0000313" key="2">
    <source>
        <dbReference type="Proteomes" id="UP001213039"/>
    </source>
</evidence>
<reference evidence="1" key="1">
    <citation type="submission" date="2022-12" db="EMBL/GenBank/DDBJ databases">
        <authorList>
            <consortium name="Asia Pacific Centre for Animal Health"/>
            <person name="Klose S.M."/>
            <person name="Legione A.R."/>
            <person name="Monotti I."/>
            <person name="Bushell R."/>
            <person name="Marenda M.S."/>
            <person name="Sugiyama T."/>
            <person name="Browning G.F."/>
            <person name="Vaz P.K."/>
        </authorList>
    </citation>
    <scope>NUCLEOTIDE SEQUENCE</scope>
    <source>
        <strain evidence="1">Felid995</strain>
    </source>
</reference>
<sequence length="400" mass="46586">MKEIKIFEFFSGIGSQMKALKNLEKSLNFTTKSVGACDFYIDAIVSYMCIHHGNLEPENDFTKEEMISILDKFKFSNNSKDIVSENYFKKINEQKLRQLFPYLFAFINNDYFNKKYDKNILQYERLNATDIRDFDTLPDNIDILTYSFPCQDLSQQGKQKGIEKNTRSGLLYEIERILKLNLNNLPKVLILENVKALVSKKFINQFNAWINVLSELGYKSSWKIMNASDFGSAQNRERVFMVSVLSDENFEFPKINENNSKNVSNIWEYDGEHKIIQLDSNQKMNDFKITKNKIQKAFINNYSNFNSENYIYSINSKGATLTASGANSRLKFWVNNEIQIMNSLEALLYMGFERDDYEKIKSSNLLNENKIIFTAGNSISVEVLETLFKKIIKEVITDEQ</sequence>
<dbReference type="EMBL" id="CP114370">
    <property type="protein sequence ID" value="WBP83832.1"/>
    <property type="molecule type" value="Genomic_DNA"/>
</dbReference>
<proteinExistence type="predicted"/>
<organism evidence="1 2">
    <name type="scientific">Mycoplasmopsis edwardii</name>
    <dbReference type="NCBI Taxonomy" id="53558"/>
    <lineage>
        <taxon>Bacteria</taxon>
        <taxon>Bacillati</taxon>
        <taxon>Mycoplasmatota</taxon>
        <taxon>Mycoplasmoidales</taxon>
        <taxon>Metamycoplasmataceae</taxon>
        <taxon>Mycoplasmopsis</taxon>
    </lineage>
</organism>
<accession>A0ACD4PGX1</accession>
<evidence type="ECO:0000313" key="1">
    <source>
        <dbReference type="EMBL" id="WBP83832.1"/>
    </source>
</evidence>
<protein>
    <submittedName>
        <fullName evidence="1">DNA cytosine methyltransferase</fullName>
    </submittedName>
</protein>
<keyword evidence="2" id="KW-1185">Reference proteome</keyword>